<evidence type="ECO:0000256" key="6">
    <source>
        <dbReference type="ARBA" id="ARBA00023242"/>
    </source>
</evidence>
<comment type="subcellular location">
    <subcellularLocation>
        <location evidence="1 7">Nucleus</location>
    </subcellularLocation>
</comment>
<evidence type="ECO:0000256" key="2">
    <source>
        <dbReference type="ARBA" id="ARBA00007911"/>
    </source>
</evidence>
<evidence type="ECO:0000256" key="3">
    <source>
        <dbReference type="ARBA" id="ARBA00023015"/>
    </source>
</evidence>
<comment type="function">
    <text evidence="7">Transcriptional regulator that specifically binds to GA-rich elements (GAGA-repeats) present in regulatory sequences of genes involved in developmental processes.</text>
</comment>
<proteinExistence type="inferred from homology"/>
<feature type="coiled-coil region" evidence="8">
    <location>
        <begin position="38"/>
        <end position="65"/>
    </location>
</feature>
<dbReference type="FunCoup" id="A0A059ANB0">
    <property type="interactions" value="997"/>
</dbReference>
<dbReference type="OMA" id="RHKMEYY"/>
<dbReference type="STRING" id="71139.A0A059ANB0"/>
<keyword evidence="8" id="KW-0175">Coiled coil</keyword>
<dbReference type="InParanoid" id="A0A059ANB0"/>
<dbReference type="eggNOG" id="ENOG502R48X">
    <property type="taxonomic scope" value="Eukaryota"/>
</dbReference>
<dbReference type="SMART" id="SM01226">
    <property type="entry name" value="GAGA_bind"/>
    <property type="match status" value="1"/>
</dbReference>
<evidence type="ECO:0000313" key="10">
    <source>
        <dbReference type="EMBL" id="KCW55432.1"/>
    </source>
</evidence>
<dbReference type="EMBL" id="KK198761">
    <property type="protein sequence ID" value="KCW55432.1"/>
    <property type="molecule type" value="Genomic_DNA"/>
</dbReference>
<keyword evidence="5 7" id="KW-0804">Transcription</keyword>
<dbReference type="OrthoDB" id="1883964at2759"/>
<comment type="similarity">
    <text evidence="2 7">Belongs to the BBR/BPC family.</text>
</comment>
<keyword evidence="3 7" id="KW-0805">Transcription regulation</keyword>
<gene>
    <name evidence="10" type="ORF">EUGRSUZ_I01334</name>
</gene>
<evidence type="ECO:0000256" key="7">
    <source>
        <dbReference type="RuleBase" id="RU367160"/>
    </source>
</evidence>
<dbReference type="PANTHER" id="PTHR31421">
    <property type="entry name" value="PROTEIN BASIC PENTACYSTEINE3"/>
    <property type="match status" value="1"/>
</dbReference>
<evidence type="ECO:0000256" key="1">
    <source>
        <dbReference type="ARBA" id="ARBA00004123"/>
    </source>
</evidence>
<keyword evidence="4 7" id="KW-0238">DNA-binding</keyword>
<evidence type="ECO:0000256" key="4">
    <source>
        <dbReference type="ARBA" id="ARBA00023125"/>
    </source>
</evidence>
<dbReference type="GO" id="GO:0043565">
    <property type="term" value="F:sequence-specific DNA binding"/>
    <property type="evidence" value="ECO:0000318"/>
    <property type="project" value="GO_Central"/>
</dbReference>
<dbReference type="GO" id="GO:0009723">
    <property type="term" value="P:response to ethylene"/>
    <property type="evidence" value="ECO:0000318"/>
    <property type="project" value="GO_Central"/>
</dbReference>
<dbReference type="GO" id="GO:0003700">
    <property type="term" value="F:DNA-binding transcription factor activity"/>
    <property type="evidence" value="ECO:0000318"/>
    <property type="project" value="GO_Central"/>
</dbReference>
<evidence type="ECO:0000256" key="5">
    <source>
        <dbReference type="ARBA" id="ARBA00023163"/>
    </source>
</evidence>
<evidence type="ECO:0000256" key="9">
    <source>
        <dbReference type="SAM" id="MobiDB-lite"/>
    </source>
</evidence>
<dbReference type="InterPro" id="IPR010409">
    <property type="entry name" value="GAGA-bd_tscrpt_act"/>
</dbReference>
<keyword evidence="6 7" id="KW-0539">Nucleus</keyword>
<evidence type="ECO:0000256" key="8">
    <source>
        <dbReference type="SAM" id="Coils"/>
    </source>
</evidence>
<accession>A0A059ANB0</accession>
<feature type="region of interest" description="Disordered" evidence="9">
    <location>
        <begin position="157"/>
        <end position="184"/>
    </location>
</feature>
<organism evidence="10">
    <name type="scientific">Eucalyptus grandis</name>
    <name type="common">Flooded gum</name>
    <dbReference type="NCBI Taxonomy" id="71139"/>
    <lineage>
        <taxon>Eukaryota</taxon>
        <taxon>Viridiplantae</taxon>
        <taxon>Streptophyta</taxon>
        <taxon>Embryophyta</taxon>
        <taxon>Tracheophyta</taxon>
        <taxon>Spermatophyta</taxon>
        <taxon>Magnoliopsida</taxon>
        <taxon>eudicotyledons</taxon>
        <taxon>Gunneridae</taxon>
        <taxon>Pentapetalae</taxon>
        <taxon>rosids</taxon>
        <taxon>malvids</taxon>
        <taxon>Myrtales</taxon>
        <taxon>Myrtaceae</taxon>
        <taxon>Myrtoideae</taxon>
        <taxon>Eucalypteae</taxon>
        <taxon>Eucalyptus</taxon>
    </lineage>
</organism>
<dbReference type="PANTHER" id="PTHR31421:SF3">
    <property type="entry name" value="PROTEIN BASIC PENTACYSTEINE4"/>
    <property type="match status" value="1"/>
</dbReference>
<protein>
    <recommendedName>
        <fullName evidence="7">GAGA-binding transcriptional activator</fullName>
    </recommendedName>
</protein>
<name>A0A059ANB0_EUCGR</name>
<dbReference type="KEGG" id="egr:104418887"/>
<dbReference type="GO" id="GO:0005634">
    <property type="term" value="C:nucleus"/>
    <property type="evidence" value="ECO:0000318"/>
    <property type="project" value="GO_Central"/>
</dbReference>
<sequence length="314" mass="35273">MDDGGQHGNHRHKVEYPYKLMHTLWNMAPQHQMKEKNALAMNQKIMNILREKEQAIQERKDAEAQTKAAIGARDEAFRQREEALVERDKALMERDNARAALQYWENAINFTMVGGNQHGLKRVHHPPYSPADIAEALNADVRITDAFPISSITADAIKPRQGKRSKEGKGIASKGSSTQRKGKRVGEDLNVQVLSHAKKVRSKWDSADVCLNLVVFNGSTMPVPVCSCTGIPRHCYKWGNGGWQSSCCTTTLSMYPLPQIPHKRHARVSGRKMSGSVFTKLLSRLAAEGHDLSIPLDLKDYWAKHGTNRYITIK</sequence>
<dbReference type="Gramene" id="KCW55432">
    <property type="protein sequence ID" value="KCW55432"/>
    <property type="gene ID" value="EUGRSUZ_I01334"/>
</dbReference>
<dbReference type="Pfam" id="PF06217">
    <property type="entry name" value="GAGA_bind"/>
    <property type="match status" value="1"/>
</dbReference>
<reference evidence="10" key="1">
    <citation type="submission" date="2013-07" db="EMBL/GenBank/DDBJ databases">
        <title>The genome of Eucalyptus grandis.</title>
        <authorList>
            <person name="Schmutz J."/>
            <person name="Hayes R."/>
            <person name="Myburg A."/>
            <person name="Tuskan G."/>
            <person name="Grattapaglia D."/>
            <person name="Rokhsar D.S."/>
        </authorList>
    </citation>
    <scope>NUCLEOTIDE SEQUENCE</scope>
    <source>
        <tissue evidence="10">Leaf extractions</tissue>
    </source>
</reference>
<dbReference type="AlphaFoldDB" id="A0A059ANB0"/>